<evidence type="ECO:0000313" key="2">
    <source>
        <dbReference type="EMBL" id="QIL46842.1"/>
    </source>
</evidence>
<protein>
    <submittedName>
        <fullName evidence="2">Prolyl oligopeptidase family serine peptidase</fullName>
    </submittedName>
</protein>
<dbReference type="RefSeq" id="WP_166008230.1">
    <property type="nucleotide sequence ID" value="NZ_CP049886.1"/>
</dbReference>
<dbReference type="GO" id="GO:0052689">
    <property type="term" value="F:carboxylic ester hydrolase activity"/>
    <property type="evidence" value="ECO:0007669"/>
    <property type="project" value="TreeGrafter"/>
</dbReference>
<accession>A0A6G8APH2</accession>
<keyword evidence="3" id="KW-1185">Reference proteome</keyword>
<evidence type="ECO:0000259" key="1">
    <source>
        <dbReference type="Pfam" id="PF02129"/>
    </source>
</evidence>
<gene>
    <name evidence="2" type="ORF">G7081_07045</name>
</gene>
<dbReference type="EMBL" id="CP049886">
    <property type="protein sequence ID" value="QIL46842.1"/>
    <property type="molecule type" value="Genomic_DNA"/>
</dbReference>
<dbReference type="KEGG" id="vah:G7081_07045"/>
<dbReference type="InterPro" id="IPR029058">
    <property type="entry name" value="AB_hydrolase_fold"/>
</dbReference>
<dbReference type="Pfam" id="PF02129">
    <property type="entry name" value="Peptidase_S15"/>
    <property type="match status" value="1"/>
</dbReference>
<dbReference type="AlphaFoldDB" id="A0A6G8APH2"/>
<evidence type="ECO:0000313" key="3">
    <source>
        <dbReference type="Proteomes" id="UP000500890"/>
    </source>
</evidence>
<dbReference type="PANTHER" id="PTHR43265:SF1">
    <property type="entry name" value="ESTERASE ESTD"/>
    <property type="match status" value="1"/>
</dbReference>
<dbReference type="PANTHER" id="PTHR43265">
    <property type="entry name" value="ESTERASE ESTD"/>
    <property type="match status" value="1"/>
</dbReference>
<dbReference type="Proteomes" id="UP000500890">
    <property type="component" value="Chromosome"/>
</dbReference>
<sequence>MKKFIVILVLVLLTLGGIILYNNQFDMKIETEQVKTRTGSLAVEYAMPKKQSDKPGLVLFVHGDGPANKNSDTGYYPAWETLAQENYISISWDKAGVGESTGNWLKQDMTDRAKEVDEVLEWALANLDIDPEKVGVWGASQGGWVISKVLNQNEDVKFAIGVAPAVNWMRQGRYNAIADMTDQGVSQEDIDKELNRQDKVNAFLETNGYDSYLASHLDEDPLAKDRWDFIYKNMSLDNSDELKEIRKPYYLIIGDHDINVDTEETERIYQDLIPEQYLTVFNIKNATHRMVKPRHQRDNLLTVVESIFNPREIFAPEYFKALKECVR</sequence>
<dbReference type="Gene3D" id="3.40.50.1820">
    <property type="entry name" value="alpha/beta hydrolase"/>
    <property type="match status" value="1"/>
</dbReference>
<proteinExistence type="predicted"/>
<reference evidence="2 3" key="1">
    <citation type="submission" date="2020-03" db="EMBL/GenBank/DDBJ databases">
        <title>Vagococcus sp. nov., isolated from beetles.</title>
        <authorList>
            <person name="Hyun D.-W."/>
            <person name="Bae J.-W."/>
        </authorList>
    </citation>
    <scope>NUCLEOTIDE SEQUENCE [LARGE SCALE GENOMIC DNA]</scope>
    <source>
        <strain evidence="2 3">HDW17A</strain>
    </source>
</reference>
<dbReference type="InterPro" id="IPR000383">
    <property type="entry name" value="Xaa-Pro-like_dom"/>
</dbReference>
<dbReference type="SUPFAM" id="SSF53474">
    <property type="entry name" value="alpha/beta-Hydrolases"/>
    <property type="match status" value="1"/>
</dbReference>
<dbReference type="InterPro" id="IPR053145">
    <property type="entry name" value="AB_hydrolase_Est10"/>
</dbReference>
<name>A0A6G8APH2_9ENTE</name>
<feature type="domain" description="Xaa-Pro dipeptidyl-peptidase-like" evidence="1">
    <location>
        <begin position="41"/>
        <end position="278"/>
    </location>
</feature>
<organism evidence="2 3">
    <name type="scientific">Vagococcus coleopterorum</name>
    <dbReference type="NCBI Taxonomy" id="2714946"/>
    <lineage>
        <taxon>Bacteria</taxon>
        <taxon>Bacillati</taxon>
        <taxon>Bacillota</taxon>
        <taxon>Bacilli</taxon>
        <taxon>Lactobacillales</taxon>
        <taxon>Enterococcaceae</taxon>
        <taxon>Vagococcus</taxon>
    </lineage>
</organism>